<dbReference type="Proteomes" id="UP000177040">
    <property type="component" value="Unassembled WGS sequence"/>
</dbReference>
<organism evidence="3 4">
    <name type="scientific">Candidatus Magasanikbacteria bacterium RIFCSPLOWO2_01_FULL_40_15</name>
    <dbReference type="NCBI Taxonomy" id="1798686"/>
    <lineage>
        <taxon>Bacteria</taxon>
        <taxon>Candidatus Magasanikiibacteriota</taxon>
    </lineage>
</organism>
<dbReference type="InterPro" id="IPR036291">
    <property type="entry name" value="NAD(P)-bd_dom_sf"/>
</dbReference>
<name>A0A1F6N3L4_9BACT</name>
<dbReference type="InterPro" id="IPR001509">
    <property type="entry name" value="Epimerase_deHydtase"/>
</dbReference>
<evidence type="ECO:0000313" key="4">
    <source>
        <dbReference type="Proteomes" id="UP000177040"/>
    </source>
</evidence>
<evidence type="ECO:0000259" key="2">
    <source>
        <dbReference type="Pfam" id="PF01370"/>
    </source>
</evidence>
<feature type="domain" description="NAD-dependent epimerase/dehydratase" evidence="2">
    <location>
        <begin position="6"/>
        <end position="279"/>
    </location>
</feature>
<dbReference type="Gene3D" id="3.40.50.720">
    <property type="entry name" value="NAD(P)-binding Rossmann-like Domain"/>
    <property type="match status" value="1"/>
</dbReference>
<dbReference type="AlphaFoldDB" id="A0A1F6N3L4"/>
<accession>A0A1F6N3L4</accession>
<evidence type="ECO:0000256" key="1">
    <source>
        <dbReference type="ARBA" id="ARBA00007637"/>
    </source>
</evidence>
<reference evidence="3 4" key="1">
    <citation type="journal article" date="2016" name="Nat. Commun.">
        <title>Thousands of microbial genomes shed light on interconnected biogeochemical processes in an aquifer system.</title>
        <authorList>
            <person name="Anantharaman K."/>
            <person name="Brown C.T."/>
            <person name="Hug L.A."/>
            <person name="Sharon I."/>
            <person name="Castelle C.J."/>
            <person name="Probst A.J."/>
            <person name="Thomas B.C."/>
            <person name="Singh A."/>
            <person name="Wilkins M.J."/>
            <person name="Karaoz U."/>
            <person name="Brodie E.L."/>
            <person name="Williams K.H."/>
            <person name="Hubbard S.S."/>
            <person name="Banfield J.F."/>
        </authorList>
    </citation>
    <scope>NUCLEOTIDE SEQUENCE [LARGE SCALE GENOMIC DNA]</scope>
</reference>
<gene>
    <name evidence="3" type="ORF">A2983_03085</name>
</gene>
<evidence type="ECO:0000313" key="3">
    <source>
        <dbReference type="EMBL" id="OGH78474.1"/>
    </source>
</evidence>
<dbReference type="SUPFAM" id="SSF51735">
    <property type="entry name" value="NAD(P)-binding Rossmann-fold domains"/>
    <property type="match status" value="1"/>
</dbReference>
<protein>
    <recommendedName>
        <fullName evidence="2">NAD-dependent epimerase/dehydratase domain-containing protein</fullName>
    </recommendedName>
</protein>
<comment type="similarity">
    <text evidence="1">Belongs to the NAD(P)-dependent epimerase/dehydratase family.</text>
</comment>
<dbReference type="EMBL" id="MFQH01000009">
    <property type="protein sequence ID" value="OGH78474.1"/>
    <property type="molecule type" value="Genomic_DNA"/>
</dbReference>
<proteinExistence type="inferred from homology"/>
<dbReference type="Pfam" id="PF01370">
    <property type="entry name" value="Epimerase"/>
    <property type="match status" value="1"/>
</dbReference>
<sequence length="370" mass="41845">MEYKKILVTGGAGLIGSHVVDELLKVGYKVRIMDNLGQPTHDGSIPPWLNKNAEFIQGDIRIKIDWQKALIDVDAIIHLAAYMDFHLDFSTYIRTNVESVALMFEVITENKLPIKKIIAASSQSVYGEGKYYCTKHGEMYLPPREREQLSRHDWEQHCAKCNEVAVPVAELENDLLSPFIPYAVSKLSSEQLLFSLGKLYNIPTVALRYSIVLGARQSFRHFYSGALRAFTVNVLNHEPISMNEDGQQIRDFVHVHDVAQAHLVVLQDERANDQIFNVGSGESTCVVDLAKIVAEVAGVRFEPLLTNRYRVGGARHSVMNVSKLKNLGWEPTQTLNRMVSDYLAWVRQFKNFSGVLKNNEDEMRAQGLLK</sequence>
<dbReference type="PANTHER" id="PTHR43000">
    <property type="entry name" value="DTDP-D-GLUCOSE 4,6-DEHYDRATASE-RELATED"/>
    <property type="match status" value="1"/>
</dbReference>
<comment type="caution">
    <text evidence="3">The sequence shown here is derived from an EMBL/GenBank/DDBJ whole genome shotgun (WGS) entry which is preliminary data.</text>
</comment>